<sequence length="284" mass="30541">MQNTNSRFIVNIVPLQNVISNTSGLDATAQLSNAVGNIQQMINFDQKTVYTNYLSAYTEGNSIEVLSPLNLCNVGITSNNIPIVGGGGTTSNTTSNELTSPSGNTFIRLYDTSFASSPAISMGVSTHQVFQIGGTGNGLFYDATMGAKEFRVSSMIFAADFASISTVVVGGTCYAQNFVTLSDETTKYDVQALLDMSSITEKFKNINPYSFKYLEKNTKEIGLLAQELEADFPECIDADSEKKYVKYNSVVALLLGAVRSLNERVKALESGSKRPSGPETSKGP</sequence>
<organism evidence="2">
    <name type="scientific">viral metagenome</name>
    <dbReference type="NCBI Taxonomy" id="1070528"/>
    <lineage>
        <taxon>unclassified sequences</taxon>
        <taxon>metagenomes</taxon>
        <taxon>organismal metagenomes</taxon>
    </lineage>
</organism>
<proteinExistence type="predicted"/>
<name>A0A6C0KKB5_9ZZZZ</name>
<protein>
    <recommendedName>
        <fullName evidence="1">Peptidase S74 domain-containing protein</fullName>
    </recommendedName>
</protein>
<evidence type="ECO:0000259" key="1">
    <source>
        <dbReference type="PROSITE" id="PS51688"/>
    </source>
</evidence>
<accession>A0A6C0KKB5</accession>
<reference evidence="2" key="1">
    <citation type="journal article" date="2020" name="Nature">
        <title>Giant virus diversity and host interactions through global metagenomics.</title>
        <authorList>
            <person name="Schulz F."/>
            <person name="Roux S."/>
            <person name="Paez-Espino D."/>
            <person name="Jungbluth S."/>
            <person name="Walsh D.A."/>
            <person name="Denef V.J."/>
            <person name="McMahon K.D."/>
            <person name="Konstantinidis K.T."/>
            <person name="Eloe-Fadrosh E.A."/>
            <person name="Kyrpides N.C."/>
            <person name="Woyke T."/>
        </authorList>
    </citation>
    <scope>NUCLEOTIDE SEQUENCE</scope>
    <source>
        <strain evidence="2">GVMAG-S-3300013006-138</strain>
    </source>
</reference>
<dbReference type="PROSITE" id="PS51688">
    <property type="entry name" value="ICA"/>
    <property type="match status" value="1"/>
</dbReference>
<dbReference type="AlphaFoldDB" id="A0A6C0KKB5"/>
<dbReference type="Pfam" id="PF13884">
    <property type="entry name" value="Peptidase_S74"/>
    <property type="match status" value="1"/>
</dbReference>
<evidence type="ECO:0000313" key="2">
    <source>
        <dbReference type="EMBL" id="QHU18405.1"/>
    </source>
</evidence>
<dbReference type="EMBL" id="MN740930">
    <property type="protein sequence ID" value="QHU18405.1"/>
    <property type="molecule type" value="Genomic_DNA"/>
</dbReference>
<feature type="domain" description="Peptidase S74" evidence="1">
    <location>
        <begin position="182"/>
        <end position="272"/>
    </location>
</feature>
<dbReference type="InterPro" id="IPR030392">
    <property type="entry name" value="S74_ICA"/>
</dbReference>